<evidence type="ECO:0000313" key="2">
    <source>
        <dbReference type="RefSeq" id="XP_055879945.1"/>
    </source>
</evidence>
<sequence>MTIHRQIYIQEEKQEMEPVDLKKKKYIENDLVPTLDASIVRLAKIRKHQPPKCRNKAREITNNVIRYYSKVCVKSNNKLKGQQLILRNHQELFSTDSQNIPKDLNAFMKVITETLAQRQVIKEVLQSVNSLDTVNKYKKFNFGDMNSSTLPFLSISLLQESSCDFHLSDNPDFVCTLNPDFVCT</sequence>
<organism evidence="1 2">
    <name type="scientific">Biomphalaria glabrata</name>
    <name type="common">Bloodfluke planorb</name>
    <name type="synonym">Freshwater snail</name>
    <dbReference type="NCBI Taxonomy" id="6526"/>
    <lineage>
        <taxon>Eukaryota</taxon>
        <taxon>Metazoa</taxon>
        <taxon>Spiralia</taxon>
        <taxon>Lophotrochozoa</taxon>
        <taxon>Mollusca</taxon>
        <taxon>Gastropoda</taxon>
        <taxon>Heterobranchia</taxon>
        <taxon>Euthyneura</taxon>
        <taxon>Panpulmonata</taxon>
        <taxon>Hygrophila</taxon>
        <taxon>Lymnaeoidea</taxon>
        <taxon>Planorbidae</taxon>
        <taxon>Biomphalaria</taxon>
    </lineage>
</organism>
<gene>
    <name evidence="2" type="primary">LOC106078015</name>
</gene>
<proteinExistence type="predicted"/>
<keyword evidence="1" id="KW-1185">Reference proteome</keyword>
<dbReference type="AlphaFoldDB" id="A0A9W2ZYA1"/>
<protein>
    <submittedName>
        <fullName evidence="2">Uncharacterized protein LOC106078015</fullName>
    </submittedName>
</protein>
<evidence type="ECO:0000313" key="1">
    <source>
        <dbReference type="Proteomes" id="UP001165740"/>
    </source>
</evidence>
<reference evidence="2" key="1">
    <citation type="submission" date="2025-08" db="UniProtKB">
        <authorList>
            <consortium name="RefSeq"/>
        </authorList>
    </citation>
    <scope>IDENTIFICATION</scope>
</reference>
<dbReference type="RefSeq" id="XP_055879945.1">
    <property type="nucleotide sequence ID" value="XM_056023970.1"/>
</dbReference>
<dbReference type="OrthoDB" id="6137861at2759"/>
<dbReference type="Proteomes" id="UP001165740">
    <property type="component" value="Chromosome 3"/>
</dbReference>
<dbReference type="GeneID" id="106078015"/>
<accession>A0A9W2ZYA1</accession>
<name>A0A9W2ZYA1_BIOGL</name>